<dbReference type="GO" id="GO:0016538">
    <property type="term" value="F:cyclin-dependent protein serine/threonine kinase regulator activity"/>
    <property type="evidence" value="ECO:0007669"/>
    <property type="project" value="InterPro"/>
</dbReference>
<evidence type="ECO:0000256" key="4">
    <source>
        <dbReference type="ARBA" id="ARBA00023306"/>
    </source>
</evidence>
<dbReference type="Pfam" id="PF00134">
    <property type="entry name" value="Cyclin_N"/>
    <property type="match status" value="1"/>
</dbReference>
<evidence type="ECO:0000313" key="11">
    <source>
        <dbReference type="EMBL" id="CAF4596966.1"/>
    </source>
</evidence>
<comment type="similarity">
    <text evidence="5">Belongs to the cyclin family.</text>
</comment>
<evidence type="ECO:0000256" key="2">
    <source>
        <dbReference type="ARBA" id="ARBA00022776"/>
    </source>
</evidence>
<dbReference type="Gene3D" id="1.10.472.10">
    <property type="entry name" value="Cyclin-like"/>
    <property type="match status" value="2"/>
</dbReference>
<keyword evidence="3 5" id="KW-0195">Cyclin</keyword>
<dbReference type="Proteomes" id="UP000663872">
    <property type="component" value="Unassembled WGS sequence"/>
</dbReference>
<organism evidence="8 12">
    <name type="scientific">Rotaria socialis</name>
    <dbReference type="NCBI Taxonomy" id="392032"/>
    <lineage>
        <taxon>Eukaryota</taxon>
        <taxon>Metazoa</taxon>
        <taxon>Spiralia</taxon>
        <taxon>Gnathifera</taxon>
        <taxon>Rotifera</taxon>
        <taxon>Eurotatoria</taxon>
        <taxon>Bdelloidea</taxon>
        <taxon>Philodinida</taxon>
        <taxon>Philodinidae</taxon>
        <taxon>Rotaria</taxon>
    </lineage>
</organism>
<evidence type="ECO:0000256" key="1">
    <source>
        <dbReference type="ARBA" id="ARBA00022618"/>
    </source>
</evidence>
<evidence type="ECO:0000259" key="7">
    <source>
        <dbReference type="SMART" id="SM01332"/>
    </source>
</evidence>
<dbReference type="Proteomes" id="UP000663848">
    <property type="component" value="Unassembled WGS sequence"/>
</dbReference>
<feature type="domain" description="Cyclin-like" evidence="6">
    <location>
        <begin position="336"/>
        <end position="424"/>
    </location>
</feature>
<evidence type="ECO:0000259" key="6">
    <source>
        <dbReference type="SMART" id="SM00385"/>
    </source>
</evidence>
<name>A0A817K7F6_9BILA</name>
<evidence type="ECO:0000256" key="3">
    <source>
        <dbReference type="ARBA" id="ARBA00023127"/>
    </source>
</evidence>
<dbReference type="Proteomes" id="UP000663873">
    <property type="component" value="Unassembled WGS sequence"/>
</dbReference>
<dbReference type="EMBL" id="CAJOBR010001306">
    <property type="protein sequence ID" value="CAF4596966.1"/>
    <property type="molecule type" value="Genomic_DNA"/>
</dbReference>
<evidence type="ECO:0000313" key="8">
    <source>
        <dbReference type="EMBL" id="CAF2975471.1"/>
    </source>
</evidence>
<dbReference type="SUPFAM" id="SSF47954">
    <property type="entry name" value="Cyclin-like"/>
    <property type="match status" value="2"/>
</dbReference>
<dbReference type="OrthoDB" id="5590282at2759"/>
<protein>
    <submittedName>
        <fullName evidence="8">Uncharacterized protein</fullName>
    </submittedName>
</protein>
<evidence type="ECO:0000313" key="12">
    <source>
        <dbReference type="Proteomes" id="UP000663825"/>
    </source>
</evidence>
<evidence type="ECO:0000313" key="13">
    <source>
        <dbReference type="Proteomes" id="UP000663873"/>
    </source>
</evidence>
<dbReference type="GO" id="GO:0051301">
    <property type="term" value="P:cell division"/>
    <property type="evidence" value="ECO:0007669"/>
    <property type="project" value="UniProtKB-KW"/>
</dbReference>
<keyword evidence="4" id="KW-0131">Cell cycle</keyword>
<dbReference type="SMART" id="SM00385">
    <property type="entry name" value="CYCLIN"/>
    <property type="match status" value="2"/>
</dbReference>
<dbReference type="InterPro" id="IPR013763">
    <property type="entry name" value="Cyclin-like_dom"/>
</dbReference>
<feature type="domain" description="Cyclin-like" evidence="6">
    <location>
        <begin position="233"/>
        <end position="323"/>
    </location>
</feature>
<dbReference type="Proteomes" id="UP000663825">
    <property type="component" value="Unassembled WGS sequence"/>
</dbReference>
<reference evidence="8" key="1">
    <citation type="submission" date="2021-02" db="EMBL/GenBank/DDBJ databases">
        <authorList>
            <person name="Nowell W R."/>
        </authorList>
    </citation>
    <scope>NUCLEOTIDE SEQUENCE</scope>
</reference>
<gene>
    <name evidence="9" type="ORF">GRG538_LOCUS1737</name>
    <name evidence="11" type="ORF">QYT958_LOCUS11288</name>
    <name evidence="8" type="ORF">TIS948_LOCUS143</name>
    <name evidence="10" type="ORF">UJA718_LOCUS14734</name>
</gene>
<evidence type="ECO:0000256" key="5">
    <source>
        <dbReference type="RuleBase" id="RU000383"/>
    </source>
</evidence>
<comment type="caution">
    <text evidence="8">The sequence shown here is derived from an EMBL/GenBank/DDBJ whole genome shotgun (WGS) entry which is preliminary data.</text>
</comment>
<accession>A0A817K7F6</accession>
<dbReference type="InterPro" id="IPR039361">
    <property type="entry name" value="Cyclin"/>
</dbReference>
<dbReference type="InterPro" id="IPR046965">
    <property type="entry name" value="Cyclin_A/B-like"/>
</dbReference>
<dbReference type="AlphaFoldDB" id="A0A817K7F6"/>
<keyword evidence="13" id="KW-1185">Reference proteome</keyword>
<dbReference type="EMBL" id="CAJOBP010002110">
    <property type="protein sequence ID" value="CAF4334778.1"/>
    <property type="molecule type" value="Genomic_DNA"/>
</dbReference>
<dbReference type="PANTHER" id="PTHR10177">
    <property type="entry name" value="CYCLINS"/>
    <property type="match status" value="1"/>
</dbReference>
<dbReference type="EMBL" id="CAJNXB010000003">
    <property type="protein sequence ID" value="CAF2975471.1"/>
    <property type="molecule type" value="Genomic_DNA"/>
</dbReference>
<dbReference type="CDD" id="cd20537">
    <property type="entry name" value="CYCLIN_CCNO-like_rpt2"/>
    <property type="match status" value="1"/>
</dbReference>
<proteinExistence type="inferred from homology"/>
<keyword evidence="2" id="KW-0498">Mitosis</keyword>
<dbReference type="EMBL" id="CAJNYT010000044">
    <property type="protein sequence ID" value="CAF3313668.1"/>
    <property type="molecule type" value="Genomic_DNA"/>
</dbReference>
<dbReference type="GO" id="GO:0044772">
    <property type="term" value="P:mitotic cell cycle phase transition"/>
    <property type="evidence" value="ECO:0007669"/>
    <property type="project" value="InterPro"/>
</dbReference>
<sequence length="474" mass="53578">MRPSVKGPTVAMSRPTKASLARQSKIRSSILISSTTTITNKLKSIQNHQQNKSENDPRTMGLTKRMGAISKNNTLFKRPKAFNKLAAIISSSSLDNSTADGETLKQVIVASLTENVKKLDLVESHNKENYLSESLKKPISLLNQYLAEHLHIEQIELPYVNSTLNDEDDEPIDPLYAMDYIVDIMNLLYTLEAKYPIQSSFLTNPSLAITTISNGSAIRSWKLTAKHRMIVVGWIIQLFYARFQLTQDSMHLCIGLLDRFLQHCVTSNGFITQKNLQLIAVATFLIAAKVEETHHPPVDELVYVTDHTYTSDQVKRMEKTILHELRFELNRPTSLQFLRRFSFISSGSDEQHAIGKFIIDMALLDISCIDLSPSLVAASATYIARYILNQKATAFEQCWPCDLQIRSPYKTLHSLSNGVRALAQCINAYLTGNSSKEYEIIVKRYEHEQLLKASLYCAEQRTLIHKLANEPLVN</sequence>
<dbReference type="PIRSF" id="PIRSF001771">
    <property type="entry name" value="Cyclin_A_B_D_E"/>
    <property type="match status" value="1"/>
</dbReference>
<dbReference type="Pfam" id="PF02984">
    <property type="entry name" value="Cyclin_C"/>
    <property type="match status" value="1"/>
</dbReference>
<dbReference type="InterPro" id="IPR006671">
    <property type="entry name" value="Cyclin_N"/>
</dbReference>
<dbReference type="SMART" id="SM01332">
    <property type="entry name" value="Cyclin_C"/>
    <property type="match status" value="1"/>
</dbReference>
<dbReference type="InterPro" id="IPR004367">
    <property type="entry name" value="Cyclin_C-dom"/>
</dbReference>
<evidence type="ECO:0000313" key="9">
    <source>
        <dbReference type="EMBL" id="CAF3313668.1"/>
    </source>
</evidence>
<dbReference type="InterPro" id="IPR036915">
    <property type="entry name" value="Cyclin-like_sf"/>
</dbReference>
<evidence type="ECO:0000313" key="10">
    <source>
        <dbReference type="EMBL" id="CAF4334778.1"/>
    </source>
</evidence>
<keyword evidence="1" id="KW-0132">Cell division</keyword>
<dbReference type="FunFam" id="1.10.472.10:FF:000001">
    <property type="entry name" value="G2/mitotic-specific cyclin"/>
    <property type="match status" value="1"/>
</dbReference>
<feature type="domain" description="Cyclin C-terminal" evidence="7">
    <location>
        <begin position="332"/>
        <end position="459"/>
    </location>
</feature>